<comment type="similarity">
    <text evidence="1 9">Belongs to the peptidase M3 family.</text>
</comment>
<dbReference type="CDD" id="cd06456">
    <property type="entry name" value="M3A_DCP"/>
    <property type="match status" value="1"/>
</dbReference>
<dbReference type="InterPro" id="IPR045090">
    <property type="entry name" value="Pept_M3A_M3B"/>
</dbReference>
<accession>A0A7S0MV15</accession>
<keyword evidence="6 9" id="KW-0482">Metalloprotease</keyword>
<dbReference type="Pfam" id="PF01432">
    <property type="entry name" value="Peptidase_M3"/>
    <property type="match status" value="1"/>
</dbReference>
<dbReference type="EC" id="3.4.24.70" evidence="8"/>
<evidence type="ECO:0000259" key="10">
    <source>
        <dbReference type="Pfam" id="PF01432"/>
    </source>
</evidence>
<sequence length="804" mass="87151">MATTSFLRHLSRRVGTAGGLTSPRVPLARVVPCTLRRAHTSSSSSRILVSNAGCSTSLAAARASVFAGRSGALALALDTQRSRYAATLAAAGGVVAMAASSTVESEAAANPLLHAGDFPLFDQIKAEDVVPGMKQIIADVEEGLKDLEENVQPTWSGLVESLEALTDKLAKSWGAVSHLKAVKDSEALRNAVEEIQPLQVTLSSKFSQSQPLYQAFVALRDGPQWASLTEAQKRIVEGEIRDAMLGGVGLEGEAKERFNKIQQELSKLSTKFSNNLLDGTKAFKRTITDPAEVAGLPESAKALAAQTAVANGHEGATAEAGPWVVTLDFPAYLPVMTHCTHRPLREELYKAFISRASSGEGDNTPIIESILRLRKEKAALLGYANHAEVSMASKMATLPKAQDLLEELRAASYDTAVKELADVQAFAAKAGAAEAAEEGGLKHWDVTFWAERLKEAQYDLKEEELRPYFALPAVMDGMFALAQRLFQITVTPADGEAPVWHPDVRLYKVSSAKTGEPVAYFYLDPYSRPAEKRGGAWMDEVVGRSKLLATSGGVRLPVAHMVCNQSPPIGEMPSLMTFREVETMFHEFGHALQHMLTTQDEGMVAGIRGVEWDAVELPSQFMENWCYHRPTIDGIAKHYETGAALPDELFQKLVKARNYRAASMMMRQVHFASTDLALHSEYAADGSSSVYALEREIAQKTMVMMPLEEDRFLCGFGHIFAGGYSAGYYSYKWAEVLSADAFSAFEEAGLDDASAVATTGLRFRDTVLAMGGGKAPMDVFKEFRGREPSTEPLLRHSGLVGASA</sequence>
<name>A0A7S0MV15_9CHLO</name>
<evidence type="ECO:0000256" key="5">
    <source>
        <dbReference type="ARBA" id="ARBA00022833"/>
    </source>
</evidence>
<evidence type="ECO:0000259" key="11">
    <source>
        <dbReference type="Pfam" id="PF19310"/>
    </source>
</evidence>
<evidence type="ECO:0000256" key="8">
    <source>
        <dbReference type="ARBA" id="ARBA00026100"/>
    </source>
</evidence>
<evidence type="ECO:0000256" key="7">
    <source>
        <dbReference type="ARBA" id="ARBA00024603"/>
    </source>
</evidence>
<keyword evidence="2 9" id="KW-0645">Protease</keyword>
<comment type="catalytic activity">
    <reaction evidence="7">
        <text>Hydrolysis of oligopeptides, with broad specificity. Gly or Ala commonly occur as P1 or P1' residues, but more distant residues are also important, as is shown by the fact that Z-Gly-Pro-Gly-|-Gly-Pro-Ala is cleaved, but not Z-(Gly)(5).</text>
        <dbReference type="EC" id="3.4.24.70"/>
    </reaction>
</comment>
<gene>
    <name evidence="12" type="ORF">POBO1169_LOCUS1823</name>
</gene>
<organism evidence="12">
    <name type="scientific">Pyramimonas obovata</name>
    <dbReference type="NCBI Taxonomy" id="1411642"/>
    <lineage>
        <taxon>Eukaryota</taxon>
        <taxon>Viridiplantae</taxon>
        <taxon>Chlorophyta</taxon>
        <taxon>Pyramimonadophyceae</taxon>
        <taxon>Pyramimonadales</taxon>
        <taxon>Pyramimonadaceae</taxon>
        <taxon>Pyramimonas</taxon>
        <taxon>Pyramimonas incertae sedis</taxon>
    </lineage>
</organism>
<dbReference type="PANTHER" id="PTHR11804:SF83">
    <property type="entry name" value="LD37516P"/>
    <property type="match status" value="1"/>
</dbReference>
<protein>
    <recommendedName>
        <fullName evidence="8">oligopeptidase A</fullName>
        <ecNumber evidence="8">3.4.24.70</ecNumber>
    </recommendedName>
</protein>
<evidence type="ECO:0000256" key="6">
    <source>
        <dbReference type="ARBA" id="ARBA00023049"/>
    </source>
</evidence>
<dbReference type="InterPro" id="IPR045666">
    <property type="entry name" value="OpdA_N"/>
</dbReference>
<reference evidence="12" key="1">
    <citation type="submission" date="2021-01" db="EMBL/GenBank/DDBJ databases">
        <authorList>
            <person name="Corre E."/>
            <person name="Pelletier E."/>
            <person name="Niang G."/>
            <person name="Scheremetjew M."/>
            <person name="Finn R."/>
            <person name="Kale V."/>
            <person name="Holt S."/>
            <person name="Cochrane G."/>
            <person name="Meng A."/>
            <person name="Brown T."/>
            <person name="Cohen L."/>
        </authorList>
    </citation>
    <scope>NUCLEOTIDE SEQUENCE</scope>
    <source>
        <strain evidence="12">CCMP722</strain>
    </source>
</reference>
<dbReference type="AlphaFoldDB" id="A0A7S0MV15"/>
<dbReference type="Gene3D" id="1.10.1370.40">
    <property type="match status" value="1"/>
</dbReference>
<dbReference type="FunFam" id="1.10.1370.40:FF:000005">
    <property type="entry name" value="Organellar oligopeptidase A, chloroplastic/mitochondrial"/>
    <property type="match status" value="1"/>
</dbReference>
<dbReference type="GO" id="GO:0006508">
    <property type="term" value="P:proteolysis"/>
    <property type="evidence" value="ECO:0007669"/>
    <property type="project" value="UniProtKB-KW"/>
</dbReference>
<dbReference type="Gene3D" id="3.40.390.10">
    <property type="entry name" value="Collagenase (Catalytic Domain)"/>
    <property type="match status" value="1"/>
</dbReference>
<dbReference type="GO" id="GO:0006518">
    <property type="term" value="P:peptide metabolic process"/>
    <property type="evidence" value="ECO:0007669"/>
    <property type="project" value="TreeGrafter"/>
</dbReference>
<dbReference type="GO" id="GO:0005829">
    <property type="term" value="C:cytosol"/>
    <property type="evidence" value="ECO:0007669"/>
    <property type="project" value="UniProtKB-ARBA"/>
</dbReference>
<keyword evidence="3 9" id="KW-0479">Metal-binding</keyword>
<feature type="domain" description="Peptidase M3A/M3B catalytic" evidence="10">
    <location>
        <begin position="335"/>
        <end position="798"/>
    </location>
</feature>
<proteinExistence type="inferred from homology"/>
<evidence type="ECO:0000256" key="1">
    <source>
        <dbReference type="ARBA" id="ARBA00006040"/>
    </source>
</evidence>
<dbReference type="GO" id="GO:0004222">
    <property type="term" value="F:metalloendopeptidase activity"/>
    <property type="evidence" value="ECO:0007669"/>
    <property type="project" value="UniProtKB-EC"/>
</dbReference>
<comment type="cofactor">
    <cofactor evidence="9">
        <name>Zn(2+)</name>
        <dbReference type="ChEBI" id="CHEBI:29105"/>
    </cofactor>
    <text evidence="9">Binds 1 zinc ion.</text>
</comment>
<dbReference type="InterPro" id="IPR001567">
    <property type="entry name" value="Pept_M3A_M3B_dom"/>
</dbReference>
<dbReference type="FunFam" id="3.40.390.10:FF:000009">
    <property type="entry name" value="Oligopeptidase A"/>
    <property type="match status" value="1"/>
</dbReference>
<dbReference type="InterPro" id="IPR024079">
    <property type="entry name" value="MetalloPept_cat_dom_sf"/>
</dbReference>
<evidence type="ECO:0000313" key="12">
    <source>
        <dbReference type="EMBL" id="CAD8651098.1"/>
    </source>
</evidence>
<evidence type="ECO:0000256" key="4">
    <source>
        <dbReference type="ARBA" id="ARBA00022801"/>
    </source>
</evidence>
<dbReference type="Pfam" id="PF19310">
    <property type="entry name" value="TOP_N"/>
    <property type="match status" value="1"/>
</dbReference>
<evidence type="ECO:0000256" key="3">
    <source>
        <dbReference type="ARBA" id="ARBA00022723"/>
    </source>
</evidence>
<keyword evidence="4 9" id="KW-0378">Hydrolase</keyword>
<keyword evidence="5 9" id="KW-0862">Zinc</keyword>
<dbReference type="PANTHER" id="PTHR11804">
    <property type="entry name" value="PROTEASE M3 THIMET OLIGOPEPTIDASE-RELATED"/>
    <property type="match status" value="1"/>
</dbReference>
<dbReference type="InterPro" id="IPR024077">
    <property type="entry name" value="Neurolysin/TOP_dom2"/>
</dbReference>
<evidence type="ECO:0000256" key="2">
    <source>
        <dbReference type="ARBA" id="ARBA00022670"/>
    </source>
</evidence>
<feature type="domain" description="Oligopeptidase A N-terminal" evidence="11">
    <location>
        <begin position="133"/>
        <end position="255"/>
    </location>
</feature>
<dbReference type="EMBL" id="HBFA01003625">
    <property type="protein sequence ID" value="CAD8651098.1"/>
    <property type="molecule type" value="Transcribed_RNA"/>
</dbReference>
<evidence type="ECO:0000256" key="9">
    <source>
        <dbReference type="RuleBase" id="RU003435"/>
    </source>
</evidence>
<dbReference type="InterPro" id="IPR034005">
    <property type="entry name" value="M3A_DCP"/>
</dbReference>
<dbReference type="GO" id="GO:0046872">
    <property type="term" value="F:metal ion binding"/>
    <property type="evidence" value="ECO:0007669"/>
    <property type="project" value="UniProtKB-UniRule"/>
</dbReference>
<dbReference type="Gene3D" id="1.10.1370.10">
    <property type="entry name" value="Neurolysin, domain 3"/>
    <property type="match status" value="1"/>
</dbReference>
<dbReference type="SUPFAM" id="SSF55486">
    <property type="entry name" value="Metalloproteases ('zincins'), catalytic domain"/>
    <property type="match status" value="1"/>
</dbReference>